<sequence>MSFGHRNRDGQTSNTRSHNPFVRLAHGFNDFIENYQEVRREAYRRYPNSFR</sequence>
<feature type="region of interest" description="Disordered" evidence="1">
    <location>
        <begin position="1"/>
        <end position="20"/>
    </location>
</feature>
<name>A0ABV2I7V4_9HYPH</name>
<dbReference type="RefSeq" id="WP_181190776.1">
    <property type="nucleotide sequence ID" value="NZ_JBEPLY010000001.1"/>
</dbReference>
<protein>
    <submittedName>
        <fullName evidence="2">Uncharacterized protein</fullName>
    </submittedName>
</protein>
<evidence type="ECO:0000256" key="1">
    <source>
        <dbReference type="SAM" id="MobiDB-lite"/>
    </source>
</evidence>
<comment type="caution">
    <text evidence="2">The sequence shown here is derived from an EMBL/GenBank/DDBJ whole genome shotgun (WGS) entry which is preliminary data.</text>
</comment>
<evidence type="ECO:0000313" key="2">
    <source>
        <dbReference type="EMBL" id="MET3598548.1"/>
    </source>
</evidence>
<accession>A0ABV2I7V4</accession>
<evidence type="ECO:0000313" key="3">
    <source>
        <dbReference type="Proteomes" id="UP001549164"/>
    </source>
</evidence>
<reference evidence="2 3" key="1">
    <citation type="submission" date="2024-06" db="EMBL/GenBank/DDBJ databases">
        <title>Genomic Encyclopedia of Type Strains, Phase IV (KMG-IV): sequencing the most valuable type-strain genomes for metagenomic binning, comparative biology and taxonomic classification.</title>
        <authorList>
            <person name="Goeker M."/>
        </authorList>
    </citation>
    <scope>NUCLEOTIDE SEQUENCE [LARGE SCALE GENOMIC DNA]</scope>
    <source>
        <strain evidence="2 3">DSM 28102</strain>
    </source>
</reference>
<proteinExistence type="predicted"/>
<keyword evidence="3" id="KW-1185">Reference proteome</keyword>
<gene>
    <name evidence="2" type="ORF">ABID12_000469</name>
</gene>
<dbReference type="Proteomes" id="UP001549164">
    <property type="component" value="Unassembled WGS sequence"/>
</dbReference>
<organism evidence="2 3">
    <name type="scientific">Martelella mangrovi</name>
    <dbReference type="NCBI Taxonomy" id="1397477"/>
    <lineage>
        <taxon>Bacteria</taxon>
        <taxon>Pseudomonadati</taxon>
        <taxon>Pseudomonadota</taxon>
        <taxon>Alphaproteobacteria</taxon>
        <taxon>Hyphomicrobiales</taxon>
        <taxon>Aurantimonadaceae</taxon>
        <taxon>Martelella</taxon>
    </lineage>
</organism>
<dbReference type="EMBL" id="JBEPLY010000001">
    <property type="protein sequence ID" value="MET3598548.1"/>
    <property type="molecule type" value="Genomic_DNA"/>
</dbReference>